<evidence type="ECO:0000313" key="3">
    <source>
        <dbReference type="Proteomes" id="UP001206925"/>
    </source>
</evidence>
<dbReference type="InterPro" id="IPR001245">
    <property type="entry name" value="Ser-Thr/Tyr_kinase_cat_dom"/>
</dbReference>
<dbReference type="GO" id="GO:0016020">
    <property type="term" value="C:membrane"/>
    <property type="evidence" value="ECO:0007669"/>
    <property type="project" value="TreeGrafter"/>
</dbReference>
<name>A0AAD5GY82_AMBAR</name>
<proteinExistence type="predicted"/>
<evidence type="ECO:0000259" key="1">
    <source>
        <dbReference type="PROSITE" id="PS50011"/>
    </source>
</evidence>
<dbReference type="Gene3D" id="1.10.510.10">
    <property type="entry name" value="Transferase(Phosphotransferase) domain 1"/>
    <property type="match status" value="1"/>
</dbReference>
<comment type="caution">
    <text evidence="2">The sequence shown here is derived from an EMBL/GenBank/DDBJ whole genome shotgun (WGS) entry which is preliminary data.</text>
</comment>
<dbReference type="PROSITE" id="PS50011">
    <property type="entry name" value="PROTEIN_KINASE_DOM"/>
    <property type="match status" value="1"/>
</dbReference>
<accession>A0AAD5GY82</accession>
<dbReference type="SUPFAM" id="SSF56112">
    <property type="entry name" value="Protein kinase-like (PK-like)"/>
    <property type="match status" value="1"/>
</dbReference>
<dbReference type="InterPro" id="IPR051564">
    <property type="entry name" value="LRR_receptor-like_kinase"/>
</dbReference>
<keyword evidence="3" id="KW-1185">Reference proteome</keyword>
<dbReference type="Proteomes" id="UP001206925">
    <property type="component" value="Unassembled WGS sequence"/>
</dbReference>
<feature type="domain" description="Protein kinase" evidence="1">
    <location>
        <begin position="1"/>
        <end position="166"/>
    </location>
</feature>
<dbReference type="InterPro" id="IPR000719">
    <property type="entry name" value="Prot_kinase_dom"/>
</dbReference>
<reference evidence="2" key="1">
    <citation type="submission" date="2022-06" db="EMBL/GenBank/DDBJ databases">
        <title>Uncovering the hologenomic basis of an extraordinary plant invasion.</title>
        <authorList>
            <person name="Bieker V.C."/>
            <person name="Martin M.D."/>
            <person name="Gilbert T."/>
            <person name="Hodgins K."/>
            <person name="Battlay P."/>
            <person name="Petersen B."/>
            <person name="Wilson J."/>
        </authorList>
    </citation>
    <scope>NUCLEOTIDE SEQUENCE</scope>
    <source>
        <strain evidence="2">AA19_3_7</strain>
        <tissue evidence="2">Leaf</tissue>
    </source>
</reference>
<evidence type="ECO:0000313" key="2">
    <source>
        <dbReference type="EMBL" id="KAI7756521.1"/>
    </source>
</evidence>
<dbReference type="EMBL" id="JAMZMK010000356">
    <property type="protein sequence ID" value="KAI7756521.1"/>
    <property type="molecule type" value="Genomic_DNA"/>
</dbReference>
<protein>
    <recommendedName>
        <fullName evidence="1">Protein kinase domain-containing protein</fullName>
    </recommendedName>
</protein>
<gene>
    <name evidence="2" type="ORF">M8C21_005611</name>
</gene>
<dbReference type="PANTHER" id="PTHR48055:SF55">
    <property type="entry name" value="PROTEIN KINASE DOMAIN-CONTAINING PROTEIN"/>
    <property type="match status" value="1"/>
</dbReference>
<dbReference type="Pfam" id="PF07714">
    <property type="entry name" value="PK_Tyr_Ser-Thr"/>
    <property type="match status" value="1"/>
</dbReference>
<dbReference type="AlphaFoldDB" id="A0AAD5GY82"/>
<dbReference type="GO" id="GO:0004672">
    <property type="term" value="F:protein kinase activity"/>
    <property type="evidence" value="ECO:0007669"/>
    <property type="project" value="InterPro"/>
</dbReference>
<organism evidence="2 3">
    <name type="scientific">Ambrosia artemisiifolia</name>
    <name type="common">Common ragweed</name>
    <dbReference type="NCBI Taxonomy" id="4212"/>
    <lineage>
        <taxon>Eukaryota</taxon>
        <taxon>Viridiplantae</taxon>
        <taxon>Streptophyta</taxon>
        <taxon>Embryophyta</taxon>
        <taxon>Tracheophyta</taxon>
        <taxon>Spermatophyta</taxon>
        <taxon>Magnoliopsida</taxon>
        <taxon>eudicotyledons</taxon>
        <taxon>Gunneridae</taxon>
        <taxon>Pentapetalae</taxon>
        <taxon>asterids</taxon>
        <taxon>campanulids</taxon>
        <taxon>Asterales</taxon>
        <taxon>Asteraceae</taxon>
        <taxon>Asteroideae</taxon>
        <taxon>Heliantheae alliance</taxon>
        <taxon>Heliantheae</taxon>
        <taxon>Ambrosia</taxon>
    </lineage>
</organism>
<dbReference type="PANTHER" id="PTHR48055">
    <property type="entry name" value="LEUCINE-RICH REPEAT RECEPTOR PROTEIN KINASE EMS1"/>
    <property type="match status" value="1"/>
</dbReference>
<dbReference type="InterPro" id="IPR011009">
    <property type="entry name" value="Kinase-like_dom_sf"/>
</dbReference>
<dbReference type="GO" id="GO:0005524">
    <property type="term" value="F:ATP binding"/>
    <property type="evidence" value="ECO:0007669"/>
    <property type="project" value="InterPro"/>
</dbReference>
<sequence>MVAHVGDFGLARFLGTDVNKNNSLAIKGTIGYAAPEYGLGSEMTSSGDVYSFGILLLEVMTGKRPTDNIFNDGLNLHQFAYKALQDNHVTEVIDGDLLHHHQDVENDSDLNYDEDDEIAMKSKAHDTEKIEECMTSILKIGVLCSLDSPPQRMDIKNVVHELQRTIDTLRNI</sequence>